<feature type="transmembrane region" description="Helical" evidence="1">
    <location>
        <begin position="20"/>
        <end position="41"/>
    </location>
</feature>
<feature type="transmembrane region" description="Helical" evidence="1">
    <location>
        <begin position="144"/>
        <end position="164"/>
    </location>
</feature>
<proteinExistence type="predicted"/>
<evidence type="ECO:0000313" key="2">
    <source>
        <dbReference type="EMBL" id="MBB4912147.1"/>
    </source>
</evidence>
<reference evidence="2 3" key="1">
    <citation type="submission" date="2020-08" db="EMBL/GenBank/DDBJ databases">
        <title>Genomic Encyclopedia of Type Strains, Phase III (KMG-III): the genomes of soil and plant-associated and newly described type strains.</title>
        <authorList>
            <person name="Whitman W."/>
        </authorList>
    </citation>
    <scope>NUCLEOTIDE SEQUENCE [LARGE SCALE GENOMIC DNA]</scope>
    <source>
        <strain evidence="2 3">CECT 8960</strain>
    </source>
</reference>
<evidence type="ECO:0008006" key="4">
    <source>
        <dbReference type="Google" id="ProtNLM"/>
    </source>
</evidence>
<keyword evidence="1" id="KW-0812">Transmembrane</keyword>
<sequence length="174" mass="18407">MTTTERAATRRLTPAARKLLLLPHIVVSVGWLGLNVGNLTLAITGLTTDDPGTQHAALGAMYLIGGPLLIPVSLLALVSGVLLGMYTKWGLVRYRWVLVKLLLTVIAVVLIPLSLLPGLRELSALVAATPADRLADTGPLALDMLAAGIVSTSMYVTNAVLSVLKPWGRTRRVA</sequence>
<dbReference type="Proteomes" id="UP000520767">
    <property type="component" value="Unassembled WGS sequence"/>
</dbReference>
<feature type="transmembrane region" description="Helical" evidence="1">
    <location>
        <begin position="61"/>
        <end position="85"/>
    </location>
</feature>
<dbReference type="AlphaFoldDB" id="A0A7W7VJ15"/>
<dbReference type="EMBL" id="JACHJQ010000011">
    <property type="protein sequence ID" value="MBB4912147.1"/>
    <property type="molecule type" value="Genomic_DNA"/>
</dbReference>
<keyword evidence="3" id="KW-1185">Reference proteome</keyword>
<gene>
    <name evidence="2" type="ORF">FHR82_008418</name>
</gene>
<accession>A0A7W7VJ15</accession>
<evidence type="ECO:0000256" key="1">
    <source>
        <dbReference type="SAM" id="Phobius"/>
    </source>
</evidence>
<keyword evidence="1" id="KW-0472">Membrane</keyword>
<protein>
    <recommendedName>
        <fullName evidence="4">DUF2269 domain-containing protein</fullName>
    </recommendedName>
</protein>
<keyword evidence="1" id="KW-1133">Transmembrane helix</keyword>
<comment type="caution">
    <text evidence="2">The sequence shown here is derived from an EMBL/GenBank/DDBJ whole genome shotgun (WGS) entry which is preliminary data.</text>
</comment>
<feature type="transmembrane region" description="Helical" evidence="1">
    <location>
        <begin position="97"/>
        <end position="116"/>
    </location>
</feature>
<organism evidence="2 3">
    <name type="scientific">Actinophytocola algeriensis</name>
    <dbReference type="NCBI Taxonomy" id="1768010"/>
    <lineage>
        <taxon>Bacteria</taxon>
        <taxon>Bacillati</taxon>
        <taxon>Actinomycetota</taxon>
        <taxon>Actinomycetes</taxon>
        <taxon>Pseudonocardiales</taxon>
        <taxon>Pseudonocardiaceae</taxon>
    </lineage>
</organism>
<dbReference type="RefSeq" id="WP_184816101.1">
    <property type="nucleotide sequence ID" value="NZ_JACHJQ010000011.1"/>
</dbReference>
<name>A0A7W7VJ15_9PSEU</name>
<evidence type="ECO:0000313" key="3">
    <source>
        <dbReference type="Proteomes" id="UP000520767"/>
    </source>
</evidence>